<evidence type="ECO:0000313" key="3">
    <source>
        <dbReference type="Proteomes" id="UP000246171"/>
    </source>
</evidence>
<proteinExistence type="predicted"/>
<dbReference type="VEuPathDB" id="FungiDB:BO83DRAFT_423513"/>
<comment type="caution">
    <text evidence="2">The sequence shown here is derived from an EMBL/GenBank/DDBJ whole genome shotgun (WGS) entry which is preliminary data.</text>
</comment>
<sequence length="239" mass="26340">MSLAFSGYSDRTSPLGLPCECRIDNGATGMTSMRMVSTLRLIFASQTTVSQPARLQRVYSLGPFLEVDHTSRISVIKLYPDSVTCQLRPTKLRKSLGPMRVTNQDQCPRISTKPRPSRGYTSSPSGKACNLNGDNTTAAMTIRECPSLESPEIELPCKSNTDTDPSNSSTQRRVTHAYQWCTHPSSRLSISTRSNVDHPGWRLRLVPRPKAGHRLYPGHSDRPTQSATFIAGLCPGYAL</sequence>
<organism evidence="2 3">
    <name type="scientific">Aspergillus eucalypticola (strain CBS 122712 / IBT 29274)</name>
    <dbReference type="NCBI Taxonomy" id="1448314"/>
    <lineage>
        <taxon>Eukaryota</taxon>
        <taxon>Fungi</taxon>
        <taxon>Dikarya</taxon>
        <taxon>Ascomycota</taxon>
        <taxon>Pezizomycotina</taxon>
        <taxon>Eurotiomycetes</taxon>
        <taxon>Eurotiomycetidae</taxon>
        <taxon>Eurotiales</taxon>
        <taxon>Aspergillaceae</taxon>
        <taxon>Aspergillus</taxon>
        <taxon>Aspergillus subgen. Circumdati</taxon>
    </lineage>
</organism>
<dbReference type="GeneID" id="37057065"/>
<dbReference type="OrthoDB" id="10460233at2759"/>
<evidence type="ECO:0000313" key="2">
    <source>
        <dbReference type="EMBL" id="PWY82700.1"/>
    </source>
</evidence>
<keyword evidence="3" id="KW-1185">Reference proteome</keyword>
<feature type="region of interest" description="Disordered" evidence="1">
    <location>
        <begin position="102"/>
        <end position="132"/>
    </location>
</feature>
<dbReference type="EMBL" id="MSFU01000003">
    <property type="protein sequence ID" value="PWY82700.1"/>
    <property type="molecule type" value="Genomic_DNA"/>
</dbReference>
<dbReference type="Proteomes" id="UP000246171">
    <property type="component" value="Unassembled WGS sequence"/>
</dbReference>
<evidence type="ECO:0000256" key="1">
    <source>
        <dbReference type="SAM" id="MobiDB-lite"/>
    </source>
</evidence>
<accession>A0A317WEQ2</accession>
<protein>
    <submittedName>
        <fullName evidence="2">Uncharacterized protein</fullName>
    </submittedName>
</protein>
<gene>
    <name evidence="2" type="ORF">BO83DRAFT_423513</name>
</gene>
<dbReference type="RefSeq" id="XP_025392363.1">
    <property type="nucleotide sequence ID" value="XM_025535103.1"/>
</dbReference>
<dbReference type="AlphaFoldDB" id="A0A317WEQ2"/>
<reference evidence="2" key="1">
    <citation type="submission" date="2016-12" db="EMBL/GenBank/DDBJ databases">
        <title>The genomes of Aspergillus section Nigri reveals drivers in fungal speciation.</title>
        <authorList>
            <consortium name="DOE Joint Genome Institute"/>
            <person name="Vesth T.C."/>
            <person name="Nybo J."/>
            <person name="Theobald S."/>
            <person name="Brandl J."/>
            <person name="Frisvad J.C."/>
            <person name="Nielsen K.F."/>
            <person name="Lyhne E.K."/>
            <person name="Kogle M.E."/>
            <person name="Kuo A."/>
            <person name="Riley R."/>
            <person name="Clum A."/>
            <person name="Nolan M."/>
            <person name="Lipzen A."/>
            <person name="Salamov A."/>
            <person name="Henrissat B."/>
            <person name="Wiebenga A."/>
            <person name="De vries R.P."/>
            <person name="Grigoriev I.V."/>
            <person name="Mortensen U.H."/>
            <person name="Andersen M.R."/>
            <person name="Baker S.E."/>
        </authorList>
    </citation>
    <scope>NUCLEOTIDE SEQUENCE</scope>
    <source>
        <strain evidence="2">CBS 122712</strain>
    </source>
</reference>
<name>A0A317WEQ2_ASPEC</name>